<dbReference type="Proteomes" id="UP000792457">
    <property type="component" value="Unassembled WGS sequence"/>
</dbReference>
<dbReference type="AlphaFoldDB" id="A0A8K0NTJ0"/>
<name>A0A8K0NTJ0_LADFU</name>
<dbReference type="GO" id="GO:0004176">
    <property type="term" value="F:ATP-dependent peptidase activity"/>
    <property type="evidence" value="ECO:0007669"/>
    <property type="project" value="InterPro"/>
</dbReference>
<dbReference type="FunFam" id="1.20.58.760:FF:000027">
    <property type="entry name" value="Uncharacterized protein"/>
    <property type="match status" value="1"/>
</dbReference>
<dbReference type="GO" id="GO:0004222">
    <property type="term" value="F:metalloendopeptidase activity"/>
    <property type="evidence" value="ECO:0007669"/>
    <property type="project" value="InterPro"/>
</dbReference>
<evidence type="ECO:0000256" key="1">
    <source>
        <dbReference type="ARBA" id="ARBA00001947"/>
    </source>
</evidence>
<feature type="region of interest" description="Disordered" evidence="7">
    <location>
        <begin position="153"/>
        <end position="200"/>
    </location>
</feature>
<dbReference type="EMBL" id="KZ308184">
    <property type="protein sequence ID" value="KAG8224135.1"/>
    <property type="molecule type" value="Genomic_DNA"/>
</dbReference>
<keyword evidence="6" id="KW-0645">Protease</keyword>
<comment type="cofactor">
    <cofactor evidence="1">
        <name>Zn(2+)</name>
        <dbReference type="ChEBI" id="CHEBI:29105"/>
    </cofactor>
</comment>
<keyword evidence="6" id="KW-0482">Metalloprotease</keyword>
<dbReference type="SUPFAM" id="SSF140990">
    <property type="entry name" value="FtsH protease domain-like"/>
    <property type="match status" value="1"/>
</dbReference>
<accession>A0A8K0NTJ0</accession>
<evidence type="ECO:0000256" key="5">
    <source>
        <dbReference type="ARBA" id="ARBA00022840"/>
    </source>
</evidence>
<keyword evidence="2" id="KW-0479">Metal-binding</keyword>
<evidence type="ECO:0000256" key="7">
    <source>
        <dbReference type="SAM" id="MobiDB-lite"/>
    </source>
</evidence>
<dbReference type="InterPro" id="IPR000642">
    <property type="entry name" value="Peptidase_M41"/>
</dbReference>
<evidence type="ECO:0000256" key="6">
    <source>
        <dbReference type="ARBA" id="ARBA00023049"/>
    </source>
</evidence>
<evidence type="ECO:0000256" key="4">
    <source>
        <dbReference type="ARBA" id="ARBA00022833"/>
    </source>
</evidence>
<dbReference type="PANTHER" id="PTHR43655:SF2">
    <property type="entry name" value="AFG3 LIKE MATRIX AAA PEPTIDASE SUBUNIT 2, ISOFORM A"/>
    <property type="match status" value="1"/>
</dbReference>
<sequence>MPREQYLYTKEQLFDRMCMTLGGRVSEEIFFGRITTGAQDDLKKVTQSAYAQVVHFGMNEKVGNVSFDMPQPGEMVLEKPYSEETAQIIDSEVRNLIQNAHSHTKKLLTEHKADVEKVAERLLKQEILSRDDMIELLGQRPFPEKATYEEFVEGTGSFEEDTTLPEGLKDWNVDRKKSDESSGEGKKSDSAGKTADGSPA</sequence>
<keyword evidence="5" id="KW-0067">ATP-binding</keyword>
<organism evidence="9 10">
    <name type="scientific">Ladona fulva</name>
    <name type="common">Scarce chaser dragonfly</name>
    <name type="synonym">Libellula fulva</name>
    <dbReference type="NCBI Taxonomy" id="123851"/>
    <lineage>
        <taxon>Eukaryota</taxon>
        <taxon>Metazoa</taxon>
        <taxon>Ecdysozoa</taxon>
        <taxon>Arthropoda</taxon>
        <taxon>Hexapoda</taxon>
        <taxon>Insecta</taxon>
        <taxon>Pterygota</taxon>
        <taxon>Palaeoptera</taxon>
        <taxon>Odonata</taxon>
        <taxon>Epiprocta</taxon>
        <taxon>Anisoptera</taxon>
        <taxon>Libelluloidea</taxon>
        <taxon>Libellulidae</taxon>
        <taxon>Ladona</taxon>
    </lineage>
</organism>
<feature type="compositionally biased region" description="Basic and acidic residues" evidence="7">
    <location>
        <begin position="167"/>
        <end position="190"/>
    </location>
</feature>
<evidence type="ECO:0000259" key="8">
    <source>
        <dbReference type="Pfam" id="PF01434"/>
    </source>
</evidence>
<dbReference type="InterPro" id="IPR050928">
    <property type="entry name" value="ATP-dep_Zn_Metalloprotease"/>
</dbReference>
<protein>
    <recommendedName>
        <fullName evidence="8">Peptidase M41 domain-containing protein</fullName>
    </recommendedName>
</protein>
<gene>
    <name evidence="9" type="ORF">J437_LFUL001829</name>
</gene>
<dbReference type="Gene3D" id="1.20.58.760">
    <property type="entry name" value="Peptidase M41"/>
    <property type="match status" value="1"/>
</dbReference>
<evidence type="ECO:0000256" key="2">
    <source>
        <dbReference type="ARBA" id="ARBA00022723"/>
    </source>
</evidence>
<keyword evidence="4" id="KW-0862">Zinc</keyword>
<reference evidence="9" key="2">
    <citation type="submission" date="2017-10" db="EMBL/GenBank/DDBJ databases">
        <title>Ladona fulva Genome sequencing and assembly.</title>
        <authorList>
            <person name="Murali S."/>
            <person name="Richards S."/>
            <person name="Bandaranaike D."/>
            <person name="Bellair M."/>
            <person name="Blankenburg K."/>
            <person name="Chao H."/>
            <person name="Dinh H."/>
            <person name="Doddapaneni H."/>
            <person name="Dugan-Rocha S."/>
            <person name="Elkadiri S."/>
            <person name="Gnanaolivu R."/>
            <person name="Hernandez B."/>
            <person name="Skinner E."/>
            <person name="Javaid M."/>
            <person name="Lee S."/>
            <person name="Li M."/>
            <person name="Ming W."/>
            <person name="Munidasa M."/>
            <person name="Muniz J."/>
            <person name="Nguyen L."/>
            <person name="Hughes D."/>
            <person name="Osuji N."/>
            <person name="Pu L.-L."/>
            <person name="Puazo M."/>
            <person name="Qu C."/>
            <person name="Quiroz J."/>
            <person name="Raj R."/>
            <person name="Weissenberger G."/>
            <person name="Xin Y."/>
            <person name="Zou X."/>
            <person name="Han Y."/>
            <person name="Worley K."/>
            <person name="Muzny D."/>
            <person name="Gibbs R."/>
        </authorList>
    </citation>
    <scope>NUCLEOTIDE SEQUENCE</scope>
    <source>
        <strain evidence="9">Sampled in the wild</strain>
    </source>
</reference>
<keyword evidence="10" id="KW-1185">Reference proteome</keyword>
<reference evidence="9" key="1">
    <citation type="submission" date="2013-04" db="EMBL/GenBank/DDBJ databases">
        <authorList>
            <person name="Qu J."/>
            <person name="Murali S.C."/>
            <person name="Bandaranaike D."/>
            <person name="Bellair M."/>
            <person name="Blankenburg K."/>
            <person name="Chao H."/>
            <person name="Dinh H."/>
            <person name="Doddapaneni H."/>
            <person name="Downs B."/>
            <person name="Dugan-Rocha S."/>
            <person name="Elkadiri S."/>
            <person name="Gnanaolivu R.D."/>
            <person name="Hernandez B."/>
            <person name="Javaid M."/>
            <person name="Jayaseelan J.C."/>
            <person name="Lee S."/>
            <person name="Li M."/>
            <person name="Ming W."/>
            <person name="Munidasa M."/>
            <person name="Muniz J."/>
            <person name="Nguyen L."/>
            <person name="Ongeri F."/>
            <person name="Osuji N."/>
            <person name="Pu L.-L."/>
            <person name="Puazo M."/>
            <person name="Qu C."/>
            <person name="Quiroz J."/>
            <person name="Raj R."/>
            <person name="Weissenberger G."/>
            <person name="Xin Y."/>
            <person name="Zou X."/>
            <person name="Han Y."/>
            <person name="Richards S."/>
            <person name="Worley K."/>
            <person name="Muzny D."/>
            <person name="Gibbs R."/>
        </authorList>
    </citation>
    <scope>NUCLEOTIDE SEQUENCE</scope>
    <source>
        <strain evidence="9">Sampled in the wild</strain>
    </source>
</reference>
<evidence type="ECO:0000256" key="3">
    <source>
        <dbReference type="ARBA" id="ARBA00022741"/>
    </source>
</evidence>
<comment type="caution">
    <text evidence="9">The sequence shown here is derived from an EMBL/GenBank/DDBJ whole genome shotgun (WGS) entry which is preliminary data.</text>
</comment>
<dbReference type="InterPro" id="IPR037219">
    <property type="entry name" value="Peptidase_M41-like"/>
</dbReference>
<keyword evidence="3" id="KW-0547">Nucleotide-binding</keyword>
<evidence type="ECO:0000313" key="10">
    <source>
        <dbReference type="Proteomes" id="UP000792457"/>
    </source>
</evidence>
<dbReference type="GO" id="GO:0046872">
    <property type="term" value="F:metal ion binding"/>
    <property type="evidence" value="ECO:0007669"/>
    <property type="project" value="UniProtKB-KW"/>
</dbReference>
<proteinExistence type="predicted"/>
<feature type="domain" description="Peptidase M41" evidence="8">
    <location>
        <begin position="2"/>
        <end position="135"/>
    </location>
</feature>
<dbReference type="PANTHER" id="PTHR43655">
    <property type="entry name" value="ATP-DEPENDENT PROTEASE"/>
    <property type="match status" value="1"/>
</dbReference>
<keyword evidence="6" id="KW-0378">Hydrolase</keyword>
<dbReference type="Pfam" id="PF01434">
    <property type="entry name" value="Peptidase_M41"/>
    <property type="match status" value="1"/>
</dbReference>
<dbReference type="GO" id="GO:0034982">
    <property type="term" value="P:mitochondrial protein processing"/>
    <property type="evidence" value="ECO:0007669"/>
    <property type="project" value="TreeGrafter"/>
</dbReference>
<dbReference type="OrthoDB" id="1413014at2759"/>
<dbReference type="GO" id="GO:0005524">
    <property type="term" value="F:ATP binding"/>
    <property type="evidence" value="ECO:0007669"/>
    <property type="project" value="UniProtKB-KW"/>
</dbReference>
<dbReference type="GO" id="GO:0005745">
    <property type="term" value="C:m-AAA complex"/>
    <property type="evidence" value="ECO:0007669"/>
    <property type="project" value="TreeGrafter"/>
</dbReference>
<evidence type="ECO:0000313" key="9">
    <source>
        <dbReference type="EMBL" id="KAG8224135.1"/>
    </source>
</evidence>